<name>A0ABX1ND70_9RHOO</name>
<organism evidence="8 9">
    <name type="scientific">Aromatoleum toluolicum</name>
    <dbReference type="NCBI Taxonomy" id="90060"/>
    <lineage>
        <taxon>Bacteria</taxon>
        <taxon>Pseudomonadati</taxon>
        <taxon>Pseudomonadota</taxon>
        <taxon>Betaproteobacteria</taxon>
        <taxon>Rhodocyclales</taxon>
        <taxon>Rhodocyclaceae</taxon>
        <taxon>Aromatoleum</taxon>
    </lineage>
</organism>
<protein>
    <submittedName>
        <fullName evidence="8">Acetoacetate--CoA ligase</fullName>
        <ecNumber evidence="8">6.2.1.16</ecNumber>
    </submittedName>
</protein>
<evidence type="ECO:0000256" key="3">
    <source>
        <dbReference type="ARBA" id="ARBA00022741"/>
    </source>
</evidence>
<dbReference type="NCBIfam" id="TIGR01217">
    <property type="entry name" value="ac_ac_CoA_syn"/>
    <property type="match status" value="1"/>
</dbReference>
<dbReference type="EC" id="6.2.1.16" evidence="8"/>
<evidence type="ECO:0000256" key="1">
    <source>
        <dbReference type="ARBA" id="ARBA00006432"/>
    </source>
</evidence>
<dbReference type="InterPro" id="IPR032387">
    <property type="entry name" value="ACAS_N"/>
</dbReference>
<dbReference type="Pfam" id="PF16177">
    <property type="entry name" value="ACAS_N"/>
    <property type="match status" value="1"/>
</dbReference>
<dbReference type="CDD" id="cd05943">
    <property type="entry name" value="AACS"/>
    <property type="match status" value="1"/>
</dbReference>
<evidence type="ECO:0000256" key="4">
    <source>
        <dbReference type="ARBA" id="ARBA00022840"/>
    </source>
</evidence>
<dbReference type="InterPro" id="IPR005914">
    <property type="entry name" value="Acac_CoA_synth"/>
</dbReference>
<proteinExistence type="inferred from homology"/>
<dbReference type="Gene3D" id="3.40.50.12780">
    <property type="entry name" value="N-terminal domain of ligase-like"/>
    <property type="match status" value="1"/>
</dbReference>
<dbReference type="InterPro" id="IPR025110">
    <property type="entry name" value="AMP-bd_C"/>
</dbReference>
<gene>
    <name evidence="8" type="ORF">GPA27_07465</name>
</gene>
<accession>A0ABX1ND70</accession>
<dbReference type="PROSITE" id="PS00455">
    <property type="entry name" value="AMP_BINDING"/>
    <property type="match status" value="1"/>
</dbReference>
<evidence type="ECO:0000259" key="6">
    <source>
        <dbReference type="Pfam" id="PF13193"/>
    </source>
</evidence>
<dbReference type="InterPro" id="IPR042099">
    <property type="entry name" value="ANL_N_sf"/>
</dbReference>
<dbReference type="Gene3D" id="3.30.300.30">
    <property type="match status" value="1"/>
</dbReference>
<dbReference type="SUPFAM" id="SSF56801">
    <property type="entry name" value="Acetyl-CoA synthetase-like"/>
    <property type="match status" value="1"/>
</dbReference>
<dbReference type="InterPro" id="IPR000873">
    <property type="entry name" value="AMP-dep_synth/lig_dom"/>
</dbReference>
<evidence type="ECO:0000256" key="2">
    <source>
        <dbReference type="ARBA" id="ARBA00022598"/>
    </source>
</evidence>
<dbReference type="NCBIfam" id="NF002937">
    <property type="entry name" value="PRK03584.1"/>
    <property type="match status" value="1"/>
</dbReference>
<evidence type="ECO:0000259" key="5">
    <source>
        <dbReference type="Pfam" id="PF00501"/>
    </source>
</evidence>
<dbReference type="PANTHER" id="PTHR42921">
    <property type="entry name" value="ACETOACETYL-COA SYNTHETASE"/>
    <property type="match status" value="1"/>
</dbReference>
<dbReference type="Pfam" id="PF00501">
    <property type="entry name" value="AMP-binding"/>
    <property type="match status" value="1"/>
</dbReference>
<dbReference type="EMBL" id="WTVS01000012">
    <property type="protein sequence ID" value="NMF97221.1"/>
    <property type="molecule type" value="Genomic_DNA"/>
</dbReference>
<dbReference type="Proteomes" id="UP000634522">
    <property type="component" value="Unassembled WGS sequence"/>
</dbReference>
<evidence type="ECO:0000313" key="8">
    <source>
        <dbReference type="EMBL" id="NMF97221.1"/>
    </source>
</evidence>
<sequence>MTNKEFDDRPLWTPRPEQIAATGMAAFTERIRRASGLQLADYDALHDWSVRHSTDFWCEVWDFGGVIGERGARALIDGDRMPGAAWFPDARLNFAENLLRDSGNDQALVFRGEDKVKRAMTRSELRAEVARFAAALRAAGVRPHDRVAAWMPNLPETLVAMLAAASLGATFTSASPDFGVQGVLDRFGQTEPRVLIACDGYWYNGKPIDIRGKLAELAPQLPSVERFVVVPYLAGDASLDLAGIRDAVAYADFLAPHAAETEPRYQRLPFNHPLYVMYSSGTTGVPKCIVHGAGGTLLQHLKEHTLHADVRAGDRLFYFTTCGWMMWNWLVSGLAAGATLMLYDGNPFVDDGKVLWDYAEQERITHFGTSAKYIETLGKSALRPAESYDLSALRAVLSTGSPLAPQGFDFVYESIKADVQLASISGGTDIISCFVLGSPTLPVWRGEIQCRGLGMAVEVWDDEGRPVAGEKGELVCTRPFPSMPIGFWNDPDGTKYRSAYFERFDNVWCHGDFCEITAHGGLVIHGRSDATLNPGGVRIGTAEIYRQVEKLPEVVESIVIGQDWPPQDPTDVRVVLFVRLREGLALDDALVARIKQAIRDNATPRHVPAKIVQVTDVPRTKSGKLVELAVRNVVHRRPVKNIEALANPEALDLFEDRAELAS</sequence>
<dbReference type="GO" id="GO:0030729">
    <property type="term" value="F:acetoacetate-CoA ligase activity"/>
    <property type="evidence" value="ECO:0007669"/>
    <property type="project" value="UniProtKB-EC"/>
</dbReference>
<feature type="domain" description="Acetyl-coenzyme A synthetase N-terminal" evidence="7">
    <location>
        <begin position="42"/>
        <end position="97"/>
    </location>
</feature>
<keyword evidence="4" id="KW-0067">ATP-binding</keyword>
<evidence type="ECO:0000313" key="9">
    <source>
        <dbReference type="Proteomes" id="UP000634522"/>
    </source>
</evidence>
<dbReference type="InterPro" id="IPR020845">
    <property type="entry name" value="AMP-binding_CS"/>
</dbReference>
<comment type="caution">
    <text evidence="8">The sequence shown here is derived from an EMBL/GenBank/DDBJ whole genome shotgun (WGS) entry which is preliminary data.</text>
</comment>
<keyword evidence="2 8" id="KW-0436">Ligase</keyword>
<dbReference type="PANTHER" id="PTHR42921:SF1">
    <property type="entry name" value="ACETOACETYL-COA SYNTHETASE"/>
    <property type="match status" value="1"/>
</dbReference>
<keyword evidence="9" id="KW-1185">Reference proteome</keyword>
<keyword evidence="3" id="KW-0547">Nucleotide-binding</keyword>
<dbReference type="RefSeq" id="WP_169139099.1">
    <property type="nucleotide sequence ID" value="NZ_WTVS01000012.1"/>
</dbReference>
<reference evidence="8 9" key="1">
    <citation type="submission" date="2019-12" db="EMBL/GenBank/DDBJ databases">
        <title>Comparative genomics gives insights into the taxonomy of the Azoarcus-Aromatoleum group and reveals separate origins of nif in the plant-associated Azoarcus and non-plant-associated Aromatoleum sub-groups.</title>
        <authorList>
            <person name="Lafos M."/>
            <person name="Maluk M."/>
            <person name="Batista M."/>
            <person name="Junghare M."/>
            <person name="Carmona M."/>
            <person name="Faoro H."/>
            <person name="Cruz L.M."/>
            <person name="Battistoni F."/>
            <person name="De Souza E."/>
            <person name="Pedrosa F."/>
            <person name="Chen W.-M."/>
            <person name="Poole P.S."/>
            <person name="Dixon R.A."/>
            <person name="James E.K."/>
        </authorList>
    </citation>
    <scope>NUCLEOTIDE SEQUENCE [LARGE SCALE GENOMIC DNA]</scope>
    <source>
        <strain evidence="8 9">T</strain>
    </source>
</reference>
<feature type="domain" description="AMP-binding enzyme C-terminal" evidence="6">
    <location>
        <begin position="550"/>
        <end position="624"/>
    </location>
</feature>
<dbReference type="InterPro" id="IPR045851">
    <property type="entry name" value="AMP-bd_C_sf"/>
</dbReference>
<feature type="domain" description="AMP-dependent synthetase/ligase" evidence="5">
    <location>
        <begin position="102"/>
        <end position="479"/>
    </location>
</feature>
<dbReference type="Pfam" id="PF13193">
    <property type="entry name" value="AMP-binding_C"/>
    <property type="match status" value="1"/>
</dbReference>
<comment type="similarity">
    <text evidence="1">Belongs to the ATP-dependent AMP-binding enzyme family.</text>
</comment>
<evidence type="ECO:0000259" key="7">
    <source>
        <dbReference type="Pfam" id="PF16177"/>
    </source>
</evidence>